<keyword evidence="2 9" id="KW-0328">Glycosyltransferase</keyword>
<protein>
    <submittedName>
        <fullName evidence="9">Xanthine phosphoribosyltransferase</fullName>
    </submittedName>
</protein>
<dbReference type="GO" id="GO:0046872">
    <property type="term" value="F:metal ion binding"/>
    <property type="evidence" value="ECO:0007669"/>
    <property type="project" value="UniProtKB-KW"/>
</dbReference>
<dbReference type="PANTHER" id="PTHR39563:SF1">
    <property type="entry name" value="XANTHINE-GUANINE PHOSPHORIBOSYLTRANSFERASE"/>
    <property type="match status" value="1"/>
</dbReference>
<gene>
    <name evidence="9" type="ORF">DI551_06230</name>
</gene>
<keyword evidence="7" id="KW-0472">Membrane</keyword>
<evidence type="ECO:0000259" key="8">
    <source>
        <dbReference type="Pfam" id="PF00156"/>
    </source>
</evidence>
<keyword evidence="6" id="KW-0460">Magnesium</keyword>
<dbReference type="Proteomes" id="UP000249417">
    <property type="component" value="Unassembled WGS sequence"/>
</dbReference>
<dbReference type="InterPro" id="IPR029057">
    <property type="entry name" value="PRTase-like"/>
</dbReference>
<accession>A0A2W5Q3E6</accession>
<evidence type="ECO:0000256" key="3">
    <source>
        <dbReference type="ARBA" id="ARBA00022679"/>
    </source>
</evidence>
<dbReference type="PANTHER" id="PTHR39563">
    <property type="entry name" value="XANTHINE PHOSPHORIBOSYLTRANSFERASE"/>
    <property type="match status" value="1"/>
</dbReference>
<dbReference type="Pfam" id="PF00156">
    <property type="entry name" value="Pribosyltran"/>
    <property type="match status" value="1"/>
</dbReference>
<keyword evidence="3 9" id="KW-0808">Transferase</keyword>
<evidence type="ECO:0000256" key="6">
    <source>
        <dbReference type="ARBA" id="ARBA00022842"/>
    </source>
</evidence>
<evidence type="ECO:0000256" key="5">
    <source>
        <dbReference type="ARBA" id="ARBA00022726"/>
    </source>
</evidence>
<dbReference type="InterPro" id="IPR000836">
    <property type="entry name" value="PRTase_dom"/>
</dbReference>
<dbReference type="InterPro" id="IPR023747">
    <property type="entry name" value="Xanthine_Guanine_PRibTrfase"/>
</dbReference>
<name>A0A2W5Q3E6_9BACT</name>
<proteinExistence type="predicted"/>
<evidence type="ECO:0000256" key="7">
    <source>
        <dbReference type="ARBA" id="ARBA00023136"/>
    </source>
</evidence>
<keyword evidence="1" id="KW-1003">Cell membrane</keyword>
<comment type="caution">
    <text evidence="9">The sequence shown here is derived from an EMBL/GenBank/DDBJ whole genome shotgun (WGS) entry which is preliminary data.</text>
</comment>
<evidence type="ECO:0000256" key="2">
    <source>
        <dbReference type="ARBA" id="ARBA00022676"/>
    </source>
</evidence>
<feature type="domain" description="Phosphoribosyltransferase" evidence="8">
    <location>
        <begin position="20"/>
        <end position="160"/>
    </location>
</feature>
<reference evidence="9 10" key="1">
    <citation type="submission" date="2017-08" db="EMBL/GenBank/DDBJ databases">
        <title>Infants hospitalized years apart are colonized by the same room-sourced microbial strains.</title>
        <authorList>
            <person name="Brooks B."/>
            <person name="Olm M.R."/>
            <person name="Firek B.A."/>
            <person name="Baker R."/>
            <person name="Thomas B.C."/>
            <person name="Morowitz M.J."/>
            <person name="Banfield J.F."/>
        </authorList>
    </citation>
    <scope>NUCLEOTIDE SEQUENCE [LARGE SCALE GENOMIC DNA]</scope>
    <source>
        <strain evidence="9">S2_005_002_R2_29</strain>
    </source>
</reference>
<dbReference type="CDD" id="cd06223">
    <property type="entry name" value="PRTases_typeI"/>
    <property type="match status" value="1"/>
</dbReference>
<evidence type="ECO:0000313" key="10">
    <source>
        <dbReference type="Proteomes" id="UP000249417"/>
    </source>
</evidence>
<evidence type="ECO:0000256" key="4">
    <source>
        <dbReference type="ARBA" id="ARBA00022723"/>
    </source>
</evidence>
<dbReference type="GO" id="GO:0000310">
    <property type="term" value="F:xanthine phosphoribosyltransferase activity"/>
    <property type="evidence" value="ECO:0007669"/>
    <property type="project" value="InterPro"/>
</dbReference>
<dbReference type="SUPFAM" id="SSF53271">
    <property type="entry name" value="PRTase-like"/>
    <property type="match status" value="1"/>
</dbReference>
<sequence length="165" mass="18057">MGDQAGHNKDFPVSWAEAHRNARALAWRLAGNGPLEEGKWKGIVAVTRGGMVPACIVARELDILLIETFCVVSYGETGKGQELGKSNVLKVSDKVEKEGEGWLVVDDLVDSGSTFRIIRKHLPKAHFAAIYAKPAGVDTIDTYISELSQDTWVHFPWEVDPPAMG</sequence>
<evidence type="ECO:0000313" key="9">
    <source>
        <dbReference type="EMBL" id="PZQ45860.1"/>
    </source>
</evidence>
<dbReference type="GO" id="GO:0006166">
    <property type="term" value="P:purine ribonucleoside salvage"/>
    <property type="evidence" value="ECO:0007669"/>
    <property type="project" value="UniProtKB-KW"/>
</dbReference>
<organism evidence="9 10">
    <name type="scientific">Micavibrio aeruginosavorus</name>
    <dbReference type="NCBI Taxonomy" id="349221"/>
    <lineage>
        <taxon>Bacteria</taxon>
        <taxon>Pseudomonadati</taxon>
        <taxon>Bdellovibrionota</taxon>
        <taxon>Bdellovibrionia</taxon>
        <taxon>Bdellovibrionales</taxon>
        <taxon>Pseudobdellovibrionaceae</taxon>
        <taxon>Micavibrio</taxon>
    </lineage>
</organism>
<evidence type="ECO:0000256" key="1">
    <source>
        <dbReference type="ARBA" id="ARBA00022475"/>
    </source>
</evidence>
<keyword evidence="4" id="KW-0479">Metal-binding</keyword>
<dbReference type="AlphaFoldDB" id="A0A2W5Q3E6"/>
<dbReference type="NCBIfam" id="NF006613">
    <property type="entry name" value="PRK09177.1"/>
    <property type="match status" value="1"/>
</dbReference>
<dbReference type="Gene3D" id="3.40.50.2020">
    <property type="match status" value="1"/>
</dbReference>
<dbReference type="EMBL" id="QFQB01000037">
    <property type="protein sequence ID" value="PZQ45860.1"/>
    <property type="molecule type" value="Genomic_DNA"/>
</dbReference>
<keyword evidence="5" id="KW-0660">Purine salvage</keyword>